<feature type="compositionally biased region" description="Basic and acidic residues" evidence="1">
    <location>
        <begin position="52"/>
        <end position="63"/>
    </location>
</feature>
<feature type="region of interest" description="Disordered" evidence="1">
    <location>
        <begin position="1"/>
        <end position="135"/>
    </location>
</feature>
<protein>
    <submittedName>
        <fullName evidence="2">Uncharacterized protein</fullName>
    </submittedName>
</protein>
<comment type="caution">
    <text evidence="2">The sequence shown here is derived from an EMBL/GenBank/DDBJ whole genome shotgun (WGS) entry which is preliminary data.</text>
</comment>
<proteinExistence type="predicted"/>
<keyword evidence="3" id="KW-1185">Reference proteome</keyword>
<evidence type="ECO:0000256" key="1">
    <source>
        <dbReference type="SAM" id="MobiDB-lite"/>
    </source>
</evidence>
<feature type="compositionally biased region" description="Low complexity" evidence="1">
    <location>
        <begin position="79"/>
        <end position="88"/>
    </location>
</feature>
<feature type="compositionally biased region" description="Acidic residues" evidence="1">
    <location>
        <begin position="19"/>
        <end position="34"/>
    </location>
</feature>
<evidence type="ECO:0000313" key="3">
    <source>
        <dbReference type="Proteomes" id="UP000815325"/>
    </source>
</evidence>
<feature type="compositionally biased region" description="Low complexity" evidence="1">
    <location>
        <begin position="96"/>
        <end position="130"/>
    </location>
</feature>
<evidence type="ECO:0000313" key="2">
    <source>
        <dbReference type="EMBL" id="KAF5827199.1"/>
    </source>
</evidence>
<reference evidence="2" key="1">
    <citation type="submission" date="2017-08" db="EMBL/GenBank/DDBJ databases">
        <authorList>
            <person name="Polle J.E."/>
            <person name="Barry K."/>
            <person name="Cushman J."/>
            <person name="Schmutz J."/>
            <person name="Tran D."/>
            <person name="Hathwaick L.T."/>
            <person name="Yim W.C."/>
            <person name="Jenkins J."/>
            <person name="Mckie-Krisberg Z.M."/>
            <person name="Prochnik S."/>
            <person name="Lindquist E."/>
            <person name="Dockter R.B."/>
            <person name="Adam C."/>
            <person name="Molina H."/>
            <person name="Bunkerborg J."/>
            <person name="Jin E."/>
            <person name="Buchheim M."/>
            <person name="Magnuson J."/>
        </authorList>
    </citation>
    <scope>NUCLEOTIDE SEQUENCE</scope>
    <source>
        <strain evidence="2">CCAP 19/18</strain>
    </source>
</reference>
<name>A0ABQ7FXX1_DUNSA</name>
<feature type="non-terminal residue" evidence="2">
    <location>
        <position position="1"/>
    </location>
</feature>
<sequence>AGGGAGDRAGGGSLNLEVQDYEEGELMGGEDSEEERGSSDGRPRGPGGGCRSEGEWPRGGSRDDDNEDDDGGYGGAPAPGGRLAGRALQTERRQGRALQGNQQQQQQQQGGGSYQQSYGRQEQQQQQQQVRKQRSQRQLNMLQGCTGSTEDVRGDGLCGLWAAAAGKEGSPEAGSPLQVG</sequence>
<accession>A0ABQ7FXX1</accession>
<dbReference type="EMBL" id="MU070561">
    <property type="protein sequence ID" value="KAF5827199.1"/>
    <property type="molecule type" value="Genomic_DNA"/>
</dbReference>
<organism evidence="2 3">
    <name type="scientific">Dunaliella salina</name>
    <name type="common">Green alga</name>
    <name type="synonym">Protococcus salinus</name>
    <dbReference type="NCBI Taxonomy" id="3046"/>
    <lineage>
        <taxon>Eukaryota</taxon>
        <taxon>Viridiplantae</taxon>
        <taxon>Chlorophyta</taxon>
        <taxon>core chlorophytes</taxon>
        <taxon>Chlorophyceae</taxon>
        <taxon>CS clade</taxon>
        <taxon>Chlamydomonadales</taxon>
        <taxon>Dunaliellaceae</taxon>
        <taxon>Dunaliella</taxon>
    </lineage>
</organism>
<feature type="compositionally biased region" description="Gly residues" evidence="1">
    <location>
        <begin position="1"/>
        <end position="13"/>
    </location>
</feature>
<dbReference type="Proteomes" id="UP000815325">
    <property type="component" value="Unassembled WGS sequence"/>
</dbReference>
<gene>
    <name evidence="2" type="ORF">DUNSADRAFT_1137</name>
</gene>